<evidence type="ECO:0000256" key="1">
    <source>
        <dbReference type="SAM" id="Phobius"/>
    </source>
</evidence>
<keyword evidence="1" id="KW-0472">Membrane</keyword>
<dbReference type="Pfam" id="PF04654">
    <property type="entry name" value="DUF599"/>
    <property type="match status" value="1"/>
</dbReference>
<feature type="transmembrane region" description="Helical" evidence="1">
    <location>
        <begin position="17"/>
        <end position="34"/>
    </location>
</feature>
<dbReference type="InterPro" id="IPR006747">
    <property type="entry name" value="DUF599"/>
</dbReference>
<feature type="transmembrane region" description="Helical" evidence="1">
    <location>
        <begin position="121"/>
        <end position="144"/>
    </location>
</feature>
<protein>
    <submittedName>
        <fullName evidence="2">DUF599 domain-containing protein</fullName>
    </submittedName>
</protein>
<proteinExistence type="predicted"/>
<sequence>MSGSFCRKNPLMPHTEYLFLALSLFLLLSYHFILRWMIRHKPMHTEIGVNSCVRRAWVKHMMQRPTGDVLAVQTLRNTLMSASFFASSAILLVAGLLSFTVTEKNLESFNHVLNLFGYHEFHMVLTRLLVLISLFFFAFFNFLLTMRYYNNLGFMLNALGQVDRRVLSEQLVSNAMQRGALHFTLGIRTLMLVLPFGLWLLGAVWLLVGTVILLIMLYHIDYPHYLRHTHTECHAQSLSTVETKA</sequence>
<accession>A0AA95KLK8</accession>
<keyword evidence="1" id="KW-1133">Transmembrane helix</keyword>
<reference evidence="2" key="1">
    <citation type="journal article" date="2023" name="Int. J. Mol. Sci.">
        <title>Metagenomics Revealed a New Genus 'Candidatus Thiocaldithrix dubininis' gen. nov., sp. nov. and a New Species 'Candidatus Thiothrix putei' sp. nov. in the Family Thiotrichaceae, Some Members of Which Have Traits of Both Na+- and H+-Motive Energetics.</title>
        <authorList>
            <person name="Ravin N.V."/>
            <person name="Muntyan M.S."/>
            <person name="Smolyakov D.D."/>
            <person name="Rudenko T.S."/>
            <person name="Beletsky A.V."/>
            <person name="Mardanov A.V."/>
            <person name="Grabovich M.Y."/>
        </authorList>
    </citation>
    <scope>NUCLEOTIDE SEQUENCE</scope>
    <source>
        <strain evidence="2">GKL-01</strain>
    </source>
</reference>
<dbReference type="AlphaFoldDB" id="A0AA95KLK8"/>
<evidence type="ECO:0000313" key="2">
    <source>
        <dbReference type="EMBL" id="WGZ92147.1"/>
    </source>
</evidence>
<dbReference type="KEGG" id="tdu:QJT80_06605"/>
<organism evidence="2">
    <name type="scientific">Candidatus Thiocaldithrix dubininis</name>
    <dbReference type="NCBI Taxonomy" id="3080823"/>
    <lineage>
        <taxon>Bacteria</taxon>
        <taxon>Pseudomonadati</taxon>
        <taxon>Pseudomonadota</taxon>
        <taxon>Gammaproteobacteria</taxon>
        <taxon>Thiotrichales</taxon>
        <taxon>Thiotrichaceae</taxon>
        <taxon>Candidatus Thiocaldithrix</taxon>
    </lineage>
</organism>
<feature type="transmembrane region" description="Helical" evidence="1">
    <location>
        <begin position="198"/>
        <end position="220"/>
    </location>
</feature>
<feature type="transmembrane region" description="Helical" evidence="1">
    <location>
        <begin position="82"/>
        <end position="101"/>
    </location>
</feature>
<dbReference type="Proteomes" id="UP001300672">
    <property type="component" value="Chromosome"/>
</dbReference>
<name>A0AA95KLK8_9GAMM</name>
<dbReference type="PANTHER" id="PTHR31881:SF6">
    <property type="entry name" value="OS09G0494600 PROTEIN"/>
    <property type="match status" value="1"/>
</dbReference>
<gene>
    <name evidence="2" type="ORF">QJT80_06605</name>
</gene>
<reference evidence="2" key="2">
    <citation type="submission" date="2023-04" db="EMBL/GenBank/DDBJ databases">
        <authorList>
            <person name="Beletskiy A.V."/>
            <person name="Mardanov A.V."/>
            <person name="Ravin N.V."/>
        </authorList>
    </citation>
    <scope>NUCLEOTIDE SEQUENCE</scope>
    <source>
        <strain evidence="2">GKL-01</strain>
    </source>
</reference>
<keyword evidence="1" id="KW-0812">Transmembrane</keyword>
<dbReference type="EMBL" id="CP124755">
    <property type="protein sequence ID" value="WGZ92147.1"/>
    <property type="molecule type" value="Genomic_DNA"/>
</dbReference>
<dbReference type="PANTHER" id="PTHR31881">
    <property type="match status" value="1"/>
</dbReference>